<proteinExistence type="predicted"/>
<name>A0A9N9IR03_FUNMO</name>
<dbReference type="EMBL" id="CAJVPP010023617">
    <property type="protein sequence ID" value="CAG8747743.1"/>
    <property type="molecule type" value="Genomic_DNA"/>
</dbReference>
<evidence type="ECO:0000313" key="2">
    <source>
        <dbReference type="Proteomes" id="UP000789375"/>
    </source>
</evidence>
<reference evidence="1" key="1">
    <citation type="submission" date="2021-06" db="EMBL/GenBank/DDBJ databases">
        <authorList>
            <person name="Kallberg Y."/>
            <person name="Tangrot J."/>
            <person name="Rosling A."/>
        </authorList>
    </citation>
    <scope>NUCLEOTIDE SEQUENCE</scope>
    <source>
        <strain evidence="1">87-6 pot B 2015</strain>
    </source>
</reference>
<keyword evidence="2" id="KW-1185">Reference proteome</keyword>
<organism evidence="1 2">
    <name type="scientific">Funneliformis mosseae</name>
    <name type="common">Endomycorrhizal fungus</name>
    <name type="synonym">Glomus mosseae</name>
    <dbReference type="NCBI Taxonomy" id="27381"/>
    <lineage>
        <taxon>Eukaryota</taxon>
        <taxon>Fungi</taxon>
        <taxon>Fungi incertae sedis</taxon>
        <taxon>Mucoromycota</taxon>
        <taxon>Glomeromycotina</taxon>
        <taxon>Glomeromycetes</taxon>
        <taxon>Glomerales</taxon>
        <taxon>Glomeraceae</taxon>
        <taxon>Funneliformis</taxon>
    </lineage>
</organism>
<evidence type="ECO:0000313" key="1">
    <source>
        <dbReference type="EMBL" id="CAG8747743.1"/>
    </source>
</evidence>
<dbReference type="AlphaFoldDB" id="A0A9N9IR03"/>
<feature type="non-terminal residue" evidence="1">
    <location>
        <position position="75"/>
    </location>
</feature>
<sequence>MWTIDPIDGTRILRGKKFAVCLVDGKVQLVRKFSLTEETKIQMANIFSVLEASFRESVEAEHSSHGDAAKIASLH</sequence>
<dbReference type="Proteomes" id="UP000789375">
    <property type="component" value="Unassembled WGS sequence"/>
</dbReference>
<gene>
    <name evidence="1" type="ORF">FMOSSE_LOCUS16483</name>
</gene>
<comment type="caution">
    <text evidence="1">The sequence shown here is derived from an EMBL/GenBank/DDBJ whole genome shotgun (WGS) entry which is preliminary data.</text>
</comment>
<protein>
    <submittedName>
        <fullName evidence="1">7138_t:CDS:1</fullName>
    </submittedName>
</protein>
<accession>A0A9N9IR03</accession>